<proteinExistence type="predicted"/>
<reference evidence="2" key="1">
    <citation type="journal article" date="2016" name="Nat. Biotechnol.">
        <title>Sequencing wild and cultivated cassava and related species reveals extensive interspecific hybridization and genetic diversity.</title>
        <authorList>
            <person name="Bredeson J.V."/>
            <person name="Lyons J.B."/>
            <person name="Prochnik S.E."/>
            <person name="Wu G.A."/>
            <person name="Ha C.M."/>
            <person name="Edsinger-Gonzales E."/>
            <person name="Grimwood J."/>
            <person name="Schmutz J."/>
            <person name="Rabbi I.Y."/>
            <person name="Egesi C."/>
            <person name="Nauluvula P."/>
            <person name="Lebot V."/>
            <person name="Ndunguru J."/>
            <person name="Mkamilo G."/>
            <person name="Bart R.S."/>
            <person name="Setter T.L."/>
            <person name="Gleadow R.M."/>
            <person name="Kulakow P."/>
            <person name="Ferguson M.E."/>
            <person name="Rounsley S."/>
            <person name="Rokhsar D.S."/>
        </authorList>
    </citation>
    <scope>NUCLEOTIDE SEQUENCE [LARGE SCALE GENOMIC DNA]</scope>
    <source>
        <strain evidence="2">cv. AM560-2</strain>
    </source>
</reference>
<gene>
    <name evidence="1" type="ORF">MANES_01G178200v8</name>
</gene>
<sequence length="920" mass="100526">MEKPHSETPKSPFHCPLHHKSHLKSKTYHTLVQILSQCHKHPELCEIPPIVPQELQPEYNQSNEPGEASEKDVCEHIEVSTFYGMDPNNSATQTTVSCNENFDPAGFQEGFCDTKAVIDEIENMMRVEEDDNPSKQRDLPVAVIDDTDETGLQGKGFGQLQQWIMDELEDVIKGNKEVSFDNVCNFATASLNESQNGGVMGTFSNNVERHLDFQPDVLEAFGNVDQQQVDKAQSSQNTFNTIDSSLDKSITCGVPKLSDNHEENSSSLRNNQLEASHVMQQKEMESGKSVYTINAVCSSDHMIEDGEMEEGEISGEIQVCGSLVDVSSEEVVPQEQKQLSEDVADGNKFPSNDKKEANKKDSGSSSVTLEMVENMSDTRGAETKYIRNEMAYKRKFIYRDAILVEAPDGYKKQKKGCGTKELKKGSGVKGANKGKDSASCARNADQIATGRQENTCKDELHQDAGLENKKKRGPPSEEKKAKKKEKRRKKRAQKNRELGVRRLKLRPVHNPKPVALCRHYIRGRCQEGEKCKFSHETIPLTKSKPCCHFARHSCLKGDDCPFDHQLSKYPCANYVSAGFCSRGEDCMFSHELPLKEDLPSVSNVPTPDLKPQSLPGTSNSKKQPDTLGVNSCKNTEHNVAKSVMSPPSVVPKGISFLCAGKSSVFESSHSARGIPSLMRNEGFKVGNKTDGRTLGSIQNSNESPRGTPAAVPPMGINFLAFGKAPWEFSNIKKLNGNSGAKLSLPVNLDLTKQSASPLHTGNDIQVGKESKQSVSNTTAGLNKMLPESEFAAVPLKSNILLSGEFSTDGSTSSSQGSLPSNSVTCADRSVLASAIAPEKSSAILQGLLASAHQSADYPWLKKTPKSAQKAFLSTLAFAAKVESEMKMKQSPIGARAVSGRIIKETGNIVIPDSHNDSTKA</sequence>
<evidence type="ECO:0000313" key="1">
    <source>
        <dbReference type="EMBL" id="KAG8663103.1"/>
    </source>
</evidence>
<keyword evidence="2" id="KW-1185">Reference proteome</keyword>
<comment type="caution">
    <text evidence="1">The sequence shown here is derived from an EMBL/GenBank/DDBJ whole genome shotgun (WGS) entry which is preliminary data.</text>
</comment>
<name>A0ACB7IDZ3_MANES</name>
<evidence type="ECO:0000313" key="2">
    <source>
        <dbReference type="Proteomes" id="UP000091857"/>
    </source>
</evidence>
<organism evidence="1 2">
    <name type="scientific">Manihot esculenta</name>
    <name type="common">Cassava</name>
    <name type="synonym">Jatropha manihot</name>
    <dbReference type="NCBI Taxonomy" id="3983"/>
    <lineage>
        <taxon>Eukaryota</taxon>
        <taxon>Viridiplantae</taxon>
        <taxon>Streptophyta</taxon>
        <taxon>Embryophyta</taxon>
        <taxon>Tracheophyta</taxon>
        <taxon>Spermatophyta</taxon>
        <taxon>Magnoliopsida</taxon>
        <taxon>eudicotyledons</taxon>
        <taxon>Gunneridae</taxon>
        <taxon>Pentapetalae</taxon>
        <taxon>rosids</taxon>
        <taxon>fabids</taxon>
        <taxon>Malpighiales</taxon>
        <taxon>Euphorbiaceae</taxon>
        <taxon>Crotonoideae</taxon>
        <taxon>Manihoteae</taxon>
        <taxon>Manihot</taxon>
    </lineage>
</organism>
<dbReference type="EMBL" id="CM004387">
    <property type="protein sequence ID" value="KAG8663103.1"/>
    <property type="molecule type" value="Genomic_DNA"/>
</dbReference>
<accession>A0ACB7IDZ3</accession>
<protein>
    <submittedName>
        <fullName evidence="1">Uncharacterized protein</fullName>
    </submittedName>
</protein>
<dbReference type="Proteomes" id="UP000091857">
    <property type="component" value="Chromosome 1"/>
</dbReference>